<dbReference type="InterPro" id="IPR029058">
    <property type="entry name" value="AB_hydrolase_fold"/>
</dbReference>
<comment type="caution">
    <text evidence="1">The sequence shown here is derived from an EMBL/GenBank/DDBJ whole genome shotgun (WGS) entry which is preliminary data.</text>
</comment>
<evidence type="ECO:0000313" key="1">
    <source>
        <dbReference type="EMBL" id="KAK1434490.1"/>
    </source>
</evidence>
<dbReference type="Gene3D" id="3.40.50.1820">
    <property type="entry name" value="alpha/beta hydrolase"/>
    <property type="match status" value="1"/>
</dbReference>
<dbReference type="EMBL" id="JAUHHV010000001">
    <property type="protein sequence ID" value="KAK1434490.1"/>
    <property type="molecule type" value="Genomic_DNA"/>
</dbReference>
<dbReference type="AlphaFoldDB" id="A0AAD8P0E6"/>
<reference evidence="1" key="1">
    <citation type="journal article" date="2023" name="bioRxiv">
        <title>Improved chromosome-level genome assembly for marigold (Tagetes erecta).</title>
        <authorList>
            <person name="Jiang F."/>
            <person name="Yuan L."/>
            <person name="Wang S."/>
            <person name="Wang H."/>
            <person name="Xu D."/>
            <person name="Wang A."/>
            <person name="Fan W."/>
        </authorList>
    </citation>
    <scope>NUCLEOTIDE SEQUENCE</scope>
    <source>
        <strain evidence="1">WSJ</strain>
        <tissue evidence="1">Leaf</tissue>
    </source>
</reference>
<sequence>MDRSTSEITGDICSWGSGHDVYNTKVERVYVDGGGFKKDVPLLQDIVVMEDLGHFLNQEKRQESTAIIHDFIKKF</sequence>
<organism evidence="1 2">
    <name type="scientific">Tagetes erecta</name>
    <name type="common">African marigold</name>
    <dbReference type="NCBI Taxonomy" id="13708"/>
    <lineage>
        <taxon>Eukaryota</taxon>
        <taxon>Viridiplantae</taxon>
        <taxon>Streptophyta</taxon>
        <taxon>Embryophyta</taxon>
        <taxon>Tracheophyta</taxon>
        <taxon>Spermatophyta</taxon>
        <taxon>Magnoliopsida</taxon>
        <taxon>eudicotyledons</taxon>
        <taxon>Gunneridae</taxon>
        <taxon>Pentapetalae</taxon>
        <taxon>asterids</taxon>
        <taxon>campanulids</taxon>
        <taxon>Asterales</taxon>
        <taxon>Asteraceae</taxon>
        <taxon>Asteroideae</taxon>
        <taxon>Heliantheae alliance</taxon>
        <taxon>Tageteae</taxon>
        <taxon>Tagetes</taxon>
    </lineage>
</organism>
<dbReference type="Proteomes" id="UP001229421">
    <property type="component" value="Unassembled WGS sequence"/>
</dbReference>
<evidence type="ECO:0000313" key="2">
    <source>
        <dbReference type="Proteomes" id="UP001229421"/>
    </source>
</evidence>
<keyword evidence="2" id="KW-1185">Reference proteome</keyword>
<proteinExistence type="predicted"/>
<protein>
    <submittedName>
        <fullName evidence="1">Uncharacterized protein</fullName>
    </submittedName>
</protein>
<gene>
    <name evidence="1" type="ORF">QVD17_00233</name>
</gene>
<accession>A0AAD8P0E6</accession>
<name>A0AAD8P0E6_TARER</name>